<dbReference type="RefSeq" id="WP_122971061.1">
    <property type="nucleotide sequence ID" value="NZ_RHLQ01000006.1"/>
</dbReference>
<accession>A0A3M8HDY1</accession>
<reference evidence="2 3" key="1">
    <citation type="journal article" date="2014" name="Int. J. Syst. Evol. Microbiol.">
        <title>Lysinibacillus halotolerans sp. nov., isolated from saline-alkaline soil.</title>
        <authorList>
            <person name="Kong D."/>
            <person name="Wang Y."/>
            <person name="Zhao B."/>
            <person name="Li Y."/>
            <person name="Song J."/>
            <person name="Zhai Y."/>
            <person name="Zhang C."/>
            <person name="Wang H."/>
            <person name="Chen X."/>
            <person name="Zhao B."/>
            <person name="Ruan Z."/>
        </authorList>
    </citation>
    <scope>NUCLEOTIDE SEQUENCE [LARGE SCALE GENOMIC DNA]</scope>
    <source>
        <strain evidence="2 3">MCCC 1A12703</strain>
    </source>
</reference>
<name>A0A3M8HDY1_9BACI</name>
<proteinExistence type="predicted"/>
<protein>
    <recommendedName>
        <fullName evidence="1">DUF8042 domain-containing protein</fullName>
    </recommendedName>
</protein>
<gene>
    <name evidence="2" type="ORF">EC501_04295</name>
</gene>
<feature type="domain" description="DUF8042" evidence="1">
    <location>
        <begin position="6"/>
        <end position="111"/>
    </location>
</feature>
<dbReference type="OrthoDB" id="1683192at2"/>
<sequence>MQNVVLEVIESYNEYLNKLPSGCIAIANKLRDDQIQSALSSVKDFSEGVIWLTEAAELLKKNEVNVTSNIDKIHEFLTEINNALEIQDFHLVADLFEYEIAEFFEQYSRIVIEQ</sequence>
<dbReference type="AlphaFoldDB" id="A0A3M8HDY1"/>
<keyword evidence="3" id="KW-1185">Reference proteome</keyword>
<comment type="caution">
    <text evidence="2">The sequence shown here is derived from an EMBL/GenBank/DDBJ whole genome shotgun (WGS) entry which is preliminary data.</text>
</comment>
<dbReference type="InterPro" id="IPR058355">
    <property type="entry name" value="DUF8042"/>
</dbReference>
<dbReference type="Proteomes" id="UP000279909">
    <property type="component" value="Unassembled WGS sequence"/>
</dbReference>
<dbReference type="Pfam" id="PF26154">
    <property type="entry name" value="DUF8042"/>
    <property type="match status" value="1"/>
</dbReference>
<evidence type="ECO:0000259" key="1">
    <source>
        <dbReference type="Pfam" id="PF26154"/>
    </source>
</evidence>
<evidence type="ECO:0000313" key="3">
    <source>
        <dbReference type="Proteomes" id="UP000279909"/>
    </source>
</evidence>
<dbReference type="EMBL" id="RHLQ01000006">
    <property type="protein sequence ID" value="RND00668.1"/>
    <property type="molecule type" value="Genomic_DNA"/>
</dbReference>
<organism evidence="2 3">
    <name type="scientific">Lysinibacillus halotolerans</name>
    <dbReference type="NCBI Taxonomy" id="1368476"/>
    <lineage>
        <taxon>Bacteria</taxon>
        <taxon>Bacillati</taxon>
        <taxon>Bacillota</taxon>
        <taxon>Bacilli</taxon>
        <taxon>Bacillales</taxon>
        <taxon>Bacillaceae</taxon>
        <taxon>Lysinibacillus</taxon>
    </lineage>
</organism>
<evidence type="ECO:0000313" key="2">
    <source>
        <dbReference type="EMBL" id="RND00668.1"/>
    </source>
</evidence>